<protein>
    <recommendedName>
        <fullName evidence="3">LLM class flavin-dependent oxidoreductase</fullName>
    </recommendedName>
</protein>
<dbReference type="Proteomes" id="UP001500280">
    <property type="component" value="Unassembled WGS sequence"/>
</dbReference>
<name>A0ABN2HKR6_9ACTN</name>
<proteinExistence type="predicted"/>
<dbReference type="EMBL" id="BAAANF010000013">
    <property type="protein sequence ID" value="GAA1689602.1"/>
    <property type="molecule type" value="Genomic_DNA"/>
</dbReference>
<evidence type="ECO:0008006" key="3">
    <source>
        <dbReference type="Google" id="ProtNLM"/>
    </source>
</evidence>
<evidence type="ECO:0000313" key="2">
    <source>
        <dbReference type="Proteomes" id="UP001500280"/>
    </source>
</evidence>
<dbReference type="RefSeq" id="WP_344153411.1">
    <property type="nucleotide sequence ID" value="NZ_BAAANF010000013.1"/>
</dbReference>
<comment type="caution">
    <text evidence="1">The sequence shown here is derived from an EMBL/GenBank/DDBJ whole genome shotgun (WGS) entry which is preliminary data.</text>
</comment>
<reference evidence="1 2" key="1">
    <citation type="journal article" date="2019" name="Int. J. Syst. Evol. Microbiol.">
        <title>The Global Catalogue of Microorganisms (GCM) 10K type strain sequencing project: providing services to taxonomists for standard genome sequencing and annotation.</title>
        <authorList>
            <consortium name="The Broad Institute Genomics Platform"/>
            <consortium name="The Broad Institute Genome Sequencing Center for Infectious Disease"/>
            <person name="Wu L."/>
            <person name="Ma J."/>
        </authorList>
    </citation>
    <scope>NUCLEOTIDE SEQUENCE [LARGE SCALE GENOMIC DNA]</scope>
    <source>
        <strain evidence="1 2">JCM 14307</strain>
    </source>
</reference>
<keyword evidence="2" id="KW-1185">Reference proteome</keyword>
<sequence length="107" mass="11601">MSESTADLAMMPGPTGIVLGRIESPMVAWRGNWAQRQSAIKAEEKAAQTGFDDVSINFRNAYNQAAPQLMEEVARVAPRVLGAVTTGRTIVARYVETFQQATSSLTL</sequence>
<accession>A0ABN2HKR6</accession>
<organism evidence="1 2">
    <name type="scientific">Kribbella yunnanensis</name>
    <dbReference type="NCBI Taxonomy" id="190194"/>
    <lineage>
        <taxon>Bacteria</taxon>
        <taxon>Bacillati</taxon>
        <taxon>Actinomycetota</taxon>
        <taxon>Actinomycetes</taxon>
        <taxon>Propionibacteriales</taxon>
        <taxon>Kribbellaceae</taxon>
        <taxon>Kribbella</taxon>
    </lineage>
</organism>
<gene>
    <name evidence="1" type="ORF">GCM10009745_38490</name>
</gene>
<evidence type="ECO:0000313" key="1">
    <source>
        <dbReference type="EMBL" id="GAA1689602.1"/>
    </source>
</evidence>